<dbReference type="SUPFAM" id="SSF54197">
    <property type="entry name" value="HIT-like"/>
    <property type="match status" value="1"/>
</dbReference>
<organism evidence="3 4">
    <name type="scientific">Paractinoplanes hotanensis</name>
    <dbReference type="NCBI Taxonomy" id="2906497"/>
    <lineage>
        <taxon>Bacteria</taxon>
        <taxon>Bacillati</taxon>
        <taxon>Actinomycetota</taxon>
        <taxon>Actinomycetes</taxon>
        <taxon>Micromonosporales</taxon>
        <taxon>Micromonosporaceae</taxon>
        <taxon>Paractinoplanes</taxon>
    </lineage>
</organism>
<dbReference type="Pfam" id="PF01230">
    <property type="entry name" value="HIT"/>
    <property type="match status" value="1"/>
</dbReference>
<dbReference type="InterPro" id="IPR011146">
    <property type="entry name" value="HIT-like"/>
</dbReference>
<dbReference type="EMBL" id="JAMQOL010000046">
    <property type="protein sequence ID" value="MCM4082041.1"/>
    <property type="molecule type" value="Genomic_DNA"/>
</dbReference>
<dbReference type="InterPro" id="IPR036265">
    <property type="entry name" value="HIT-like_sf"/>
</dbReference>
<evidence type="ECO:0000259" key="2">
    <source>
        <dbReference type="PROSITE" id="PS51084"/>
    </source>
</evidence>
<evidence type="ECO:0000256" key="1">
    <source>
        <dbReference type="PROSITE-ProRule" id="PRU00464"/>
    </source>
</evidence>
<proteinExistence type="predicted"/>
<comment type="caution">
    <text evidence="1">Lacks conserved residue(s) required for the propagation of feature annotation.</text>
</comment>
<evidence type="ECO:0000313" key="3">
    <source>
        <dbReference type="EMBL" id="MCM4082041.1"/>
    </source>
</evidence>
<gene>
    <name evidence="3" type="ORF">LXN57_31190</name>
</gene>
<keyword evidence="4" id="KW-1185">Reference proteome</keyword>
<comment type="caution">
    <text evidence="3">The sequence shown here is derived from an EMBL/GenBank/DDBJ whole genome shotgun (WGS) entry which is preliminary data.</text>
</comment>
<accession>A0ABT0Y7L7</accession>
<protein>
    <recommendedName>
        <fullName evidence="2">HIT domain-containing protein</fullName>
    </recommendedName>
</protein>
<dbReference type="PROSITE" id="PS51084">
    <property type="entry name" value="HIT_2"/>
    <property type="match status" value="1"/>
</dbReference>
<evidence type="ECO:0000313" key="4">
    <source>
        <dbReference type="Proteomes" id="UP001523216"/>
    </source>
</evidence>
<dbReference type="RefSeq" id="WP_251801764.1">
    <property type="nucleotide sequence ID" value="NZ_JAMQOL010000046.1"/>
</dbReference>
<dbReference type="Proteomes" id="UP001523216">
    <property type="component" value="Unassembled WGS sequence"/>
</dbReference>
<reference evidence="3 4" key="1">
    <citation type="submission" date="2022-06" db="EMBL/GenBank/DDBJ databases">
        <title>Actinoplanes abujensis sp. nov., isolated from Nigerian arid soil.</title>
        <authorList>
            <person name="Ding P."/>
        </authorList>
    </citation>
    <scope>NUCLEOTIDE SEQUENCE [LARGE SCALE GENOMIC DNA]</scope>
    <source>
        <strain evidence="4">TRM88002</strain>
    </source>
</reference>
<feature type="domain" description="HIT" evidence="2">
    <location>
        <begin position="1"/>
        <end position="99"/>
    </location>
</feature>
<sequence length="137" mass="15643">MALRLDPGTVIAVESLWTLSVNRNQNLIGKTMLVANRPVESVTALTPYEWTDLHRQITRLTTAVGSLFTPDQFNHAFLMNADAQVHLHVVPRYRSRRVWRGHTFTDPHFGELYGKEQQVLDAPELALLADQIRERLA</sequence>
<dbReference type="Gene3D" id="3.30.428.10">
    <property type="entry name" value="HIT-like"/>
    <property type="match status" value="1"/>
</dbReference>
<name>A0ABT0Y7L7_9ACTN</name>